<gene>
    <name evidence="7" type="primary">rhlE</name>
    <name evidence="13" type="ORF">AWB78_02346</name>
</gene>
<dbReference type="PANTHER" id="PTHR47959">
    <property type="entry name" value="ATP-DEPENDENT RNA HELICASE RHLE-RELATED"/>
    <property type="match status" value="1"/>
</dbReference>
<evidence type="ECO:0000256" key="7">
    <source>
        <dbReference type="HAMAP-Rule" id="MF_00968"/>
    </source>
</evidence>
<dbReference type="InterPro" id="IPR014001">
    <property type="entry name" value="Helicase_ATP-bd"/>
</dbReference>
<dbReference type="PROSITE" id="PS00039">
    <property type="entry name" value="DEAD_ATP_HELICASE"/>
    <property type="match status" value="1"/>
</dbReference>
<dbReference type="RefSeq" id="WP_062604694.1">
    <property type="nucleotide sequence ID" value="NZ_FCOX02000009.1"/>
</dbReference>
<dbReference type="PROSITE" id="PS51192">
    <property type="entry name" value="HELICASE_ATP_BIND_1"/>
    <property type="match status" value="1"/>
</dbReference>
<feature type="compositionally biased region" description="Basic and acidic residues" evidence="9">
    <location>
        <begin position="504"/>
        <end position="516"/>
    </location>
</feature>
<dbReference type="OrthoDB" id="5297934at2"/>
<evidence type="ECO:0000256" key="4">
    <source>
        <dbReference type="ARBA" id="ARBA00022806"/>
    </source>
</evidence>
<evidence type="ECO:0000259" key="11">
    <source>
        <dbReference type="PROSITE" id="PS51194"/>
    </source>
</evidence>
<accession>A0A158B6F6</accession>
<dbReference type="PROSITE" id="PS51194">
    <property type="entry name" value="HELICASE_CTER"/>
    <property type="match status" value="1"/>
</dbReference>
<dbReference type="Pfam" id="PF00271">
    <property type="entry name" value="Helicase_C"/>
    <property type="match status" value="1"/>
</dbReference>
<dbReference type="InterPro" id="IPR050079">
    <property type="entry name" value="DEAD_box_RNA_helicase"/>
</dbReference>
<dbReference type="InterPro" id="IPR027417">
    <property type="entry name" value="P-loop_NTPase"/>
</dbReference>
<dbReference type="InterPro" id="IPR000629">
    <property type="entry name" value="RNA-helicase_DEAD-box_CS"/>
</dbReference>
<dbReference type="SUPFAM" id="SSF52540">
    <property type="entry name" value="P-loop containing nucleoside triphosphate hydrolases"/>
    <property type="match status" value="1"/>
</dbReference>
<dbReference type="Gene3D" id="3.40.50.300">
    <property type="entry name" value="P-loop containing nucleotide triphosphate hydrolases"/>
    <property type="match status" value="2"/>
</dbReference>
<dbReference type="InterPro" id="IPR001650">
    <property type="entry name" value="Helicase_C-like"/>
</dbReference>
<dbReference type="Pfam" id="PF00270">
    <property type="entry name" value="DEAD"/>
    <property type="match status" value="1"/>
</dbReference>
<dbReference type="Proteomes" id="UP000071859">
    <property type="component" value="Unassembled WGS sequence"/>
</dbReference>
<evidence type="ECO:0000313" key="14">
    <source>
        <dbReference type="Proteomes" id="UP000071859"/>
    </source>
</evidence>
<comment type="catalytic activity">
    <reaction evidence="6 7">
        <text>ATP + H2O = ADP + phosphate + H(+)</text>
        <dbReference type="Rhea" id="RHEA:13065"/>
        <dbReference type="ChEBI" id="CHEBI:15377"/>
        <dbReference type="ChEBI" id="CHEBI:15378"/>
        <dbReference type="ChEBI" id="CHEBI:30616"/>
        <dbReference type="ChEBI" id="CHEBI:43474"/>
        <dbReference type="ChEBI" id="CHEBI:456216"/>
        <dbReference type="EC" id="3.6.4.13"/>
    </reaction>
</comment>
<evidence type="ECO:0000256" key="2">
    <source>
        <dbReference type="ARBA" id="ARBA00022741"/>
    </source>
</evidence>
<dbReference type="GO" id="GO:0005524">
    <property type="term" value="F:ATP binding"/>
    <property type="evidence" value="ECO:0007669"/>
    <property type="project" value="UniProtKB-UniRule"/>
</dbReference>
<feature type="domain" description="DEAD-box RNA helicase Q" evidence="12">
    <location>
        <begin position="1"/>
        <end position="29"/>
    </location>
</feature>
<name>A0A158B6F6_9BURK</name>
<comment type="caution">
    <text evidence="13">The sequence shown here is derived from an EMBL/GenBank/DDBJ whole genome shotgun (WGS) entry which is preliminary data.</text>
</comment>
<sequence length="516" mass="55665">MSFDSLGLSEPLLRAVNELGYSSPTPIQLQAIPAVLKGGDLLAGAQTGTGKTAGFTLPILQRLSQLAPATGGAKRPVRALILTPTRELAAQVEESVRAYGKYLKLKSTVMFGGVGINPQIDALRRGVDIVVATPGRLLDHMQQKTIDVSQLEILVLDEADRMLDMGFIHDIKRVLARLPAKRQNLLFSATFSDEIKALADSLLDSPALIEVARRNTTAETVDQKIHPVDRDRKRELLTHLIRGNNWFQVLVFTRTKHGANRLAEQLTKDGISALAIHGNKSQSARTRALSEFKAETLQVLVATDIAARGIDIDQLPHVVNFDLPNVPEDYVHRIGRTGRAGAEGEAVSLVCVDEHQLLKDIERLIKRPIPREVIAGFEPDPNAKPEPIQRRSQGRPQGQGGQGRQSPRNGEARPNGEARRTGNGTGNGEPRRDGGRPNGEARGARPSNGNNSGKSGAQPSREARNHNKPNAGTGSAPRRSEPAQAGHVANARKPAANPGALLGGRRDALRSGDRGR</sequence>
<comment type="function">
    <text evidence="7">DEAD-box RNA helicase involved in ribosome assembly. Has RNA-dependent ATPase activity and unwinds double-stranded RNA.</text>
</comment>
<proteinExistence type="inferred from homology"/>
<keyword evidence="4 7" id="KW-0347">Helicase</keyword>
<dbReference type="GO" id="GO:0042255">
    <property type="term" value="P:ribosome assembly"/>
    <property type="evidence" value="ECO:0007669"/>
    <property type="project" value="InterPro"/>
</dbReference>
<dbReference type="PROSITE" id="PS51195">
    <property type="entry name" value="Q_MOTIF"/>
    <property type="match status" value="1"/>
</dbReference>
<dbReference type="InterPro" id="IPR014014">
    <property type="entry name" value="RNA_helicase_DEAD_Q_motif"/>
</dbReference>
<feature type="domain" description="Helicase C-terminal" evidence="11">
    <location>
        <begin position="220"/>
        <end position="382"/>
    </location>
</feature>
<evidence type="ECO:0000256" key="6">
    <source>
        <dbReference type="ARBA" id="ARBA00047984"/>
    </source>
</evidence>
<dbReference type="InterPro" id="IPR011545">
    <property type="entry name" value="DEAD/DEAH_box_helicase_dom"/>
</dbReference>
<evidence type="ECO:0000313" key="13">
    <source>
        <dbReference type="EMBL" id="SAK65668.1"/>
    </source>
</evidence>
<comment type="subcellular location">
    <subcellularLocation>
        <location evidence="7">Cytoplasm</location>
    </subcellularLocation>
</comment>
<dbReference type="GO" id="GO:0009266">
    <property type="term" value="P:response to temperature stimulus"/>
    <property type="evidence" value="ECO:0007669"/>
    <property type="project" value="UniProtKB-ARBA"/>
</dbReference>
<dbReference type="PANTHER" id="PTHR47959:SF13">
    <property type="entry name" value="ATP-DEPENDENT RNA HELICASE RHLE"/>
    <property type="match status" value="1"/>
</dbReference>
<dbReference type="GO" id="GO:0003724">
    <property type="term" value="F:RNA helicase activity"/>
    <property type="evidence" value="ECO:0007669"/>
    <property type="project" value="UniProtKB-UniRule"/>
</dbReference>
<feature type="short sequence motif" description="Q motif" evidence="8">
    <location>
        <begin position="1"/>
        <end position="29"/>
    </location>
</feature>
<dbReference type="FunFam" id="3.40.50.300:FF:000108">
    <property type="entry name" value="ATP-dependent RNA helicase RhlE"/>
    <property type="match status" value="1"/>
</dbReference>
<evidence type="ECO:0000259" key="10">
    <source>
        <dbReference type="PROSITE" id="PS51192"/>
    </source>
</evidence>
<keyword evidence="2 7" id="KW-0547">Nucleotide-binding</keyword>
<comment type="similarity">
    <text evidence="7">Belongs to the DEAD box helicase family. RhlE subfamily.</text>
</comment>
<evidence type="ECO:0000256" key="8">
    <source>
        <dbReference type="PROSITE-ProRule" id="PRU00552"/>
    </source>
</evidence>
<evidence type="ECO:0000259" key="12">
    <source>
        <dbReference type="PROSITE" id="PS51195"/>
    </source>
</evidence>
<protein>
    <recommendedName>
        <fullName evidence="7">ATP-dependent RNA helicase RhlE</fullName>
        <ecNumber evidence="7">3.6.4.13</ecNumber>
    </recommendedName>
</protein>
<dbReference type="GO" id="GO:0005829">
    <property type="term" value="C:cytosol"/>
    <property type="evidence" value="ECO:0007669"/>
    <property type="project" value="TreeGrafter"/>
</dbReference>
<dbReference type="AlphaFoldDB" id="A0A158B6F6"/>
<dbReference type="EC" id="3.6.4.13" evidence="7"/>
<dbReference type="GO" id="GO:0016887">
    <property type="term" value="F:ATP hydrolysis activity"/>
    <property type="evidence" value="ECO:0007669"/>
    <property type="project" value="RHEA"/>
</dbReference>
<evidence type="ECO:0000256" key="9">
    <source>
        <dbReference type="SAM" id="MobiDB-lite"/>
    </source>
</evidence>
<evidence type="ECO:0000256" key="5">
    <source>
        <dbReference type="ARBA" id="ARBA00022840"/>
    </source>
</evidence>
<dbReference type="EMBL" id="FCOX02000009">
    <property type="protein sequence ID" value="SAK65668.1"/>
    <property type="molecule type" value="Genomic_DNA"/>
</dbReference>
<keyword evidence="14" id="KW-1185">Reference proteome</keyword>
<dbReference type="SMART" id="SM00490">
    <property type="entry name" value="HELICc"/>
    <property type="match status" value="1"/>
</dbReference>
<reference evidence="13" key="1">
    <citation type="submission" date="2016-01" db="EMBL/GenBank/DDBJ databases">
        <authorList>
            <person name="Peeters C."/>
        </authorList>
    </citation>
    <scope>NUCLEOTIDE SEQUENCE</scope>
    <source>
        <strain evidence="13">LMG 29321</strain>
    </source>
</reference>
<dbReference type="CDD" id="cd18787">
    <property type="entry name" value="SF2_C_DEAD"/>
    <property type="match status" value="1"/>
</dbReference>
<keyword evidence="5 7" id="KW-0067">ATP-binding</keyword>
<feature type="compositionally biased region" description="Basic and acidic residues" evidence="9">
    <location>
        <begin position="410"/>
        <end position="420"/>
    </location>
</feature>
<feature type="domain" description="Helicase ATP-binding" evidence="10">
    <location>
        <begin position="32"/>
        <end position="209"/>
    </location>
</feature>
<keyword evidence="1 7" id="KW-0963">Cytoplasm</keyword>
<evidence type="ECO:0000256" key="1">
    <source>
        <dbReference type="ARBA" id="ARBA00022490"/>
    </source>
</evidence>
<dbReference type="FunFam" id="3.40.50.300:FF:000468">
    <property type="entry name" value="ATP-dependent RNA helicase RhlE"/>
    <property type="match status" value="1"/>
</dbReference>
<dbReference type="GO" id="GO:0003676">
    <property type="term" value="F:nucleic acid binding"/>
    <property type="evidence" value="ECO:0007669"/>
    <property type="project" value="InterPro"/>
</dbReference>
<feature type="compositionally biased region" description="Polar residues" evidence="9">
    <location>
        <begin position="447"/>
        <end position="458"/>
    </location>
</feature>
<dbReference type="HAMAP" id="MF_00968">
    <property type="entry name" value="DEAD_helicase_RhlE"/>
    <property type="match status" value="1"/>
</dbReference>
<keyword evidence="3 7" id="KW-0378">Hydrolase</keyword>
<keyword evidence="7" id="KW-0690">Ribosome biogenesis</keyword>
<dbReference type="CDD" id="cd00268">
    <property type="entry name" value="DEADc"/>
    <property type="match status" value="1"/>
</dbReference>
<dbReference type="SMART" id="SM00487">
    <property type="entry name" value="DEXDc"/>
    <property type="match status" value="1"/>
</dbReference>
<evidence type="ECO:0000256" key="3">
    <source>
        <dbReference type="ARBA" id="ARBA00022801"/>
    </source>
</evidence>
<organism evidence="13 14">
    <name type="scientific">Caballeronia calidae</name>
    <dbReference type="NCBI Taxonomy" id="1777139"/>
    <lineage>
        <taxon>Bacteria</taxon>
        <taxon>Pseudomonadati</taxon>
        <taxon>Pseudomonadota</taxon>
        <taxon>Betaproteobacteria</taxon>
        <taxon>Burkholderiales</taxon>
        <taxon>Burkholderiaceae</taxon>
        <taxon>Caballeronia</taxon>
    </lineage>
</organism>
<dbReference type="InterPro" id="IPR028622">
    <property type="entry name" value="DEAD_helicase_RhlE"/>
</dbReference>
<feature type="region of interest" description="Disordered" evidence="9">
    <location>
        <begin position="375"/>
        <end position="516"/>
    </location>
</feature>
<dbReference type="InterPro" id="IPR044742">
    <property type="entry name" value="DEAD/DEAH_RhlB"/>
</dbReference>